<keyword evidence="4 5" id="KW-0472">Membrane</keyword>
<feature type="transmembrane region" description="Helical" evidence="5">
    <location>
        <begin position="149"/>
        <end position="174"/>
    </location>
</feature>
<feature type="transmembrane region" description="Helical" evidence="5">
    <location>
        <begin position="20"/>
        <end position="41"/>
    </location>
</feature>
<dbReference type="PRINTS" id="PR00762">
    <property type="entry name" value="CLCHANNEL"/>
</dbReference>
<gene>
    <name evidence="6" type="ORF">J2Z37_004279</name>
</gene>
<dbReference type="InterPro" id="IPR014743">
    <property type="entry name" value="Cl-channel_core"/>
</dbReference>
<comment type="subcellular location">
    <subcellularLocation>
        <location evidence="1">Membrane</location>
        <topology evidence="1">Multi-pass membrane protein</topology>
    </subcellularLocation>
</comment>
<dbReference type="RefSeq" id="WP_209812266.1">
    <property type="nucleotide sequence ID" value="NZ_JAGGKT010000018.1"/>
</dbReference>
<accession>A0ABS4GVH4</accession>
<feature type="transmembrane region" description="Helical" evidence="5">
    <location>
        <begin position="347"/>
        <end position="372"/>
    </location>
</feature>
<keyword evidence="2 5" id="KW-0812">Transmembrane</keyword>
<dbReference type="InterPro" id="IPR050368">
    <property type="entry name" value="ClC-type_chloride_channel"/>
</dbReference>
<evidence type="ECO:0000313" key="7">
    <source>
        <dbReference type="Proteomes" id="UP001519343"/>
    </source>
</evidence>
<dbReference type="PANTHER" id="PTHR43427">
    <property type="entry name" value="CHLORIDE CHANNEL PROTEIN CLC-E"/>
    <property type="match status" value="1"/>
</dbReference>
<evidence type="ECO:0000256" key="2">
    <source>
        <dbReference type="ARBA" id="ARBA00022692"/>
    </source>
</evidence>
<reference evidence="6 7" key="1">
    <citation type="submission" date="2021-03" db="EMBL/GenBank/DDBJ databases">
        <title>Genomic Encyclopedia of Type Strains, Phase IV (KMG-IV): sequencing the most valuable type-strain genomes for metagenomic binning, comparative biology and taxonomic classification.</title>
        <authorList>
            <person name="Goeker M."/>
        </authorList>
    </citation>
    <scope>NUCLEOTIDE SEQUENCE [LARGE SCALE GENOMIC DNA]</scope>
    <source>
        <strain evidence="6 7">DSM 24738</strain>
    </source>
</reference>
<name>A0ABS4GVH4_9BACL</name>
<feature type="transmembrane region" description="Helical" evidence="5">
    <location>
        <begin position="266"/>
        <end position="287"/>
    </location>
</feature>
<proteinExistence type="predicted"/>
<comment type="caution">
    <text evidence="6">The sequence shown here is derived from an EMBL/GenBank/DDBJ whole genome shotgun (WGS) entry which is preliminary data.</text>
</comment>
<organism evidence="6 7">
    <name type="scientific">Ammoniphilus resinae</name>
    <dbReference type="NCBI Taxonomy" id="861532"/>
    <lineage>
        <taxon>Bacteria</taxon>
        <taxon>Bacillati</taxon>
        <taxon>Bacillota</taxon>
        <taxon>Bacilli</taxon>
        <taxon>Bacillales</taxon>
        <taxon>Paenibacillaceae</taxon>
        <taxon>Aneurinibacillus group</taxon>
        <taxon>Ammoniphilus</taxon>
    </lineage>
</organism>
<feature type="transmembrane region" description="Helical" evidence="5">
    <location>
        <begin position="307"/>
        <end position="326"/>
    </location>
</feature>
<dbReference type="PANTHER" id="PTHR43427:SF12">
    <property type="entry name" value="CHLORIDE TRANSPORTER"/>
    <property type="match status" value="1"/>
</dbReference>
<evidence type="ECO:0000313" key="6">
    <source>
        <dbReference type="EMBL" id="MBP1934260.1"/>
    </source>
</evidence>
<protein>
    <submittedName>
        <fullName evidence="6">H+/Cl- antiporter ClcA</fullName>
    </submittedName>
</protein>
<dbReference type="Gene3D" id="1.10.3080.10">
    <property type="entry name" value="Clc chloride channel"/>
    <property type="match status" value="1"/>
</dbReference>
<dbReference type="Pfam" id="PF00654">
    <property type="entry name" value="Voltage_CLC"/>
    <property type="match status" value="1"/>
</dbReference>
<feature type="transmembrane region" description="Helical" evidence="5">
    <location>
        <begin position="224"/>
        <end position="245"/>
    </location>
</feature>
<evidence type="ECO:0000256" key="1">
    <source>
        <dbReference type="ARBA" id="ARBA00004141"/>
    </source>
</evidence>
<evidence type="ECO:0000256" key="5">
    <source>
        <dbReference type="SAM" id="Phobius"/>
    </source>
</evidence>
<feature type="transmembrane region" description="Helical" evidence="5">
    <location>
        <begin position="378"/>
        <end position="398"/>
    </location>
</feature>
<keyword evidence="3 5" id="KW-1133">Transmembrane helix</keyword>
<feature type="transmembrane region" description="Helical" evidence="5">
    <location>
        <begin position="53"/>
        <end position="75"/>
    </location>
</feature>
<dbReference type="InterPro" id="IPR001807">
    <property type="entry name" value="ClC"/>
</dbReference>
<dbReference type="Proteomes" id="UP001519343">
    <property type="component" value="Unassembled WGS sequence"/>
</dbReference>
<dbReference type="EMBL" id="JAGGKT010000018">
    <property type="protein sequence ID" value="MBP1934260.1"/>
    <property type="molecule type" value="Genomic_DNA"/>
</dbReference>
<evidence type="ECO:0000256" key="4">
    <source>
        <dbReference type="ARBA" id="ARBA00023136"/>
    </source>
</evidence>
<keyword evidence="7" id="KW-1185">Reference proteome</keyword>
<evidence type="ECO:0000256" key="3">
    <source>
        <dbReference type="ARBA" id="ARBA00022989"/>
    </source>
</evidence>
<sequence>MSRVNYGEPLVMLAALIRWFFLASITGVIVGVGTSLFLLGLNYLSEQTAGVSLGVQMLLLPLAGLLNGLILYYGYEKVKNRENDSVITAVHERFGRMPLKTGIVKPIAAILTLSFGGSAGKEGPSAHIGGTLASWFARLIRLQPETQKVLVTCGISAGFSSVFGTPLAGTIYGIEVLTIGQLRHDVLFPSLVAGVTSYQVSRWFGIPYSYYRYQHEVPHLEDLFLKMIIIGIFCGLASWLLIEMLERTRTLFQSIQQRFHIWKPAMPLFGGIVLSSLLLFLPTDYLGLSLPLMGQALAGEQVDFFTFFWKALFVAITLGSGFYGGIGTPQFVIGATAGNVIARMLDLDPVLGAAVGMMAVLAACSNTPVAAIVMGFELFGSSIGMYLVTACVTAYYIVGHRSVYPDQRVIFPKTRWMYLESGVSLEREDIHISYRLLRQIKRWRRGPH</sequence>
<dbReference type="SUPFAM" id="SSF81340">
    <property type="entry name" value="Clc chloride channel"/>
    <property type="match status" value="1"/>
</dbReference>